<feature type="transmembrane region" description="Helical" evidence="8">
    <location>
        <begin position="124"/>
        <end position="145"/>
    </location>
</feature>
<evidence type="ECO:0000256" key="6">
    <source>
        <dbReference type="ARBA" id="ARBA00023180"/>
    </source>
</evidence>
<evidence type="ECO:0000256" key="1">
    <source>
        <dbReference type="ARBA" id="ARBA00004141"/>
    </source>
</evidence>
<proteinExistence type="inferred from homology"/>
<dbReference type="InterPro" id="IPR008795">
    <property type="entry name" value="Prominin"/>
</dbReference>
<dbReference type="Pfam" id="PF05478">
    <property type="entry name" value="Prominin"/>
    <property type="match status" value="1"/>
</dbReference>
<evidence type="ECO:0000256" key="7">
    <source>
        <dbReference type="SAM" id="Coils"/>
    </source>
</evidence>
<keyword evidence="5 8" id="KW-0472">Membrane</keyword>
<feature type="transmembrane region" description="Helical" evidence="8">
    <location>
        <begin position="416"/>
        <end position="438"/>
    </location>
</feature>
<dbReference type="PANTHER" id="PTHR11238:SF9">
    <property type="entry name" value="PROMININ, ISOFORM D"/>
    <property type="match status" value="1"/>
</dbReference>
<evidence type="ECO:0000256" key="2">
    <source>
        <dbReference type="ARBA" id="ARBA00006058"/>
    </source>
</evidence>
<reference evidence="10" key="1">
    <citation type="submission" date="2022-11" db="UniProtKB">
        <authorList>
            <consortium name="WormBaseParasite"/>
        </authorList>
    </citation>
    <scope>IDENTIFICATION</scope>
</reference>
<evidence type="ECO:0000256" key="8">
    <source>
        <dbReference type="SAM" id="Phobius"/>
    </source>
</evidence>
<comment type="subcellular location">
    <subcellularLocation>
        <location evidence="1">Membrane</location>
        <topology evidence="1">Multi-pass membrane protein</topology>
    </subcellularLocation>
</comment>
<evidence type="ECO:0000256" key="4">
    <source>
        <dbReference type="ARBA" id="ARBA00022989"/>
    </source>
</evidence>
<keyword evidence="7" id="KW-0175">Coiled coil</keyword>
<dbReference type="AlphaFoldDB" id="A0A915BW58"/>
<dbReference type="WBParaSite" id="PgR063X_g011_t04">
    <property type="protein sequence ID" value="PgR063X_g011_t04"/>
    <property type="gene ID" value="PgR063X_g011"/>
</dbReference>
<protein>
    <submittedName>
        <fullName evidence="10">Uncharacterized protein</fullName>
    </submittedName>
</protein>
<organism evidence="9 10">
    <name type="scientific">Parascaris univalens</name>
    <name type="common">Nematode worm</name>
    <dbReference type="NCBI Taxonomy" id="6257"/>
    <lineage>
        <taxon>Eukaryota</taxon>
        <taxon>Metazoa</taxon>
        <taxon>Ecdysozoa</taxon>
        <taxon>Nematoda</taxon>
        <taxon>Chromadorea</taxon>
        <taxon>Rhabditida</taxon>
        <taxon>Spirurina</taxon>
        <taxon>Ascaridomorpha</taxon>
        <taxon>Ascaridoidea</taxon>
        <taxon>Ascarididae</taxon>
        <taxon>Parascaris</taxon>
    </lineage>
</organism>
<feature type="transmembrane region" description="Helical" evidence="8">
    <location>
        <begin position="729"/>
        <end position="754"/>
    </location>
</feature>
<sequence>MVAEIDPCRNTHCEEVAYFEPLNHSPFPLEMALLIAVLAFIVPITSQAESTIRCCGSLDNLTDVNKNFGWVDTFYNAAKSISANIQAKESEAYLQVLSNVCVSVTDSTLQKEEIISLIKCQTGAIVFIAIGVVILIGIPISGICFCSCRLCGKRGVKRKRAPSKYVLFAGLFALLIGIVFVAVLMGIYVTAVEDTAENVDELGNITISVGTDVGNVLTTASGNVTCELDGVFGKFFEDLSEIISEIPEETFSEFENEYGYNKIKSILSGNDNISSKFSYANISASNATTKLSDLYNESWGDEDEIERVLLAIQSIQASFSEVNNHFMSLHKDLSNTFDDVDKKINGSKAQIADSINEAKKSLQTAESDVREISEKIDTTVDEINFQISNLTDKIQNILEDLDESPIKTGAFHGLRALVLAPCVLVAVPSLAAIIFGLCRFSLSDSGCSKRSRIYNCGGIFAMFGVFCGFVFGWIVILVATLSFLGGYGMEMVCKPLFDDPHMRLLHSIPTFKFEVPPLYDSNSATIIEFDEVLMQCNQHLSIFTALNGNTIMNVSAILQQANLEKYKEEAIDKFNKQSFNYVLNETYSNLLDNATSQLQAAVDKLETHLNKTTAAAGNDTNKTDQVKDVEETLEKMKSVFDDLIDVMSETLNDVKNVSTVALNSGNFTDKGVKMITRIFDDTIENVTEKVYAAKDQLLMNTSDCYPLYEVWQTVGFTLCDRVGKPLQGMWASAGLAAIFIVVLIVALIPVAKYLQHTEPRYNRFGAKHARPHVSNHLRYNRTNKAQQPPAVTKTTIATTERLYATRSSPYSYVNNGYYSYSKPIYNRSQYH</sequence>
<keyword evidence="6" id="KW-0325">Glycoprotein</keyword>
<dbReference type="GO" id="GO:0016020">
    <property type="term" value="C:membrane"/>
    <property type="evidence" value="ECO:0007669"/>
    <property type="project" value="UniProtKB-SubCell"/>
</dbReference>
<evidence type="ECO:0000256" key="5">
    <source>
        <dbReference type="ARBA" id="ARBA00023136"/>
    </source>
</evidence>
<accession>A0A915BW58</accession>
<evidence type="ECO:0000313" key="9">
    <source>
        <dbReference type="Proteomes" id="UP000887569"/>
    </source>
</evidence>
<keyword evidence="4 8" id="KW-1133">Transmembrane helix</keyword>
<name>A0A915BW58_PARUN</name>
<evidence type="ECO:0000313" key="10">
    <source>
        <dbReference type="WBParaSite" id="PgR063X_g011_t04"/>
    </source>
</evidence>
<feature type="coiled-coil region" evidence="7">
    <location>
        <begin position="584"/>
        <end position="611"/>
    </location>
</feature>
<dbReference type="Proteomes" id="UP000887569">
    <property type="component" value="Unplaced"/>
</dbReference>
<comment type="similarity">
    <text evidence="2">Belongs to the prominin family.</text>
</comment>
<feature type="transmembrane region" description="Helical" evidence="8">
    <location>
        <begin position="459"/>
        <end position="484"/>
    </location>
</feature>
<feature type="transmembrane region" description="Helical" evidence="8">
    <location>
        <begin position="165"/>
        <end position="189"/>
    </location>
</feature>
<dbReference type="PANTHER" id="PTHR11238">
    <property type="entry name" value="PROMININ ISOFORM D-RELATED"/>
    <property type="match status" value="1"/>
</dbReference>
<evidence type="ECO:0000256" key="3">
    <source>
        <dbReference type="ARBA" id="ARBA00022692"/>
    </source>
</evidence>
<keyword evidence="9" id="KW-1185">Reference proteome</keyword>
<keyword evidence="3 8" id="KW-0812">Transmembrane</keyword>
<feature type="coiled-coil region" evidence="7">
    <location>
        <begin position="348"/>
        <end position="400"/>
    </location>
</feature>